<dbReference type="EMBL" id="WEGH01000001">
    <property type="protein sequence ID" value="MQY03455.1"/>
    <property type="molecule type" value="Genomic_DNA"/>
</dbReference>
<dbReference type="InterPro" id="IPR002477">
    <property type="entry name" value="Peptidoglycan-bd-like"/>
</dbReference>
<dbReference type="Gene3D" id="2.40.440.10">
    <property type="entry name" value="L,D-transpeptidase catalytic domain-like"/>
    <property type="match status" value="1"/>
</dbReference>
<dbReference type="PROSITE" id="PS52029">
    <property type="entry name" value="LD_TPASE"/>
    <property type="match status" value="1"/>
</dbReference>
<protein>
    <recommendedName>
        <fullName evidence="8">L,D-TPase catalytic domain-containing protein</fullName>
    </recommendedName>
</protein>
<evidence type="ECO:0000256" key="3">
    <source>
        <dbReference type="ARBA" id="ARBA00022960"/>
    </source>
</evidence>
<evidence type="ECO:0000256" key="4">
    <source>
        <dbReference type="ARBA" id="ARBA00022984"/>
    </source>
</evidence>
<dbReference type="Pfam" id="PF01471">
    <property type="entry name" value="PG_binding_1"/>
    <property type="match status" value="1"/>
</dbReference>
<keyword evidence="3 6" id="KW-0133">Cell shape</keyword>
<reference evidence="9 10" key="1">
    <citation type="submission" date="2019-10" db="EMBL/GenBank/DDBJ databases">
        <title>Actinomadura rubteroloni sp. nov. and Actinomadura macrotermitis sp. nov., isolated from the gut of fungus growing-termite Macrotermes natalensis.</title>
        <authorList>
            <person name="Benndorf R."/>
            <person name="Martin K."/>
            <person name="Kuefner M."/>
            <person name="De Beer W."/>
            <person name="Kaster A.-K."/>
            <person name="Vollmers J."/>
            <person name="Poulsen M."/>
            <person name="Beemelmanns C."/>
        </authorList>
    </citation>
    <scope>NUCLEOTIDE SEQUENCE [LARGE SCALE GENOMIC DNA]</scope>
    <source>
        <strain evidence="9 10">RB68</strain>
    </source>
</reference>
<keyword evidence="5 6" id="KW-0961">Cell wall biogenesis/degradation</keyword>
<dbReference type="Gene3D" id="1.10.101.10">
    <property type="entry name" value="PGBD-like superfamily/PGBD"/>
    <property type="match status" value="1"/>
</dbReference>
<evidence type="ECO:0000313" key="10">
    <source>
        <dbReference type="Proteomes" id="UP000487268"/>
    </source>
</evidence>
<dbReference type="RefSeq" id="WP_235958775.1">
    <property type="nucleotide sequence ID" value="NZ_WEGH01000001.1"/>
</dbReference>
<dbReference type="GO" id="GO:0016740">
    <property type="term" value="F:transferase activity"/>
    <property type="evidence" value="ECO:0007669"/>
    <property type="project" value="UniProtKB-KW"/>
</dbReference>
<dbReference type="PANTHER" id="PTHR30582">
    <property type="entry name" value="L,D-TRANSPEPTIDASE"/>
    <property type="match status" value="1"/>
</dbReference>
<dbReference type="GO" id="GO:0071972">
    <property type="term" value="F:peptidoglycan L,D-transpeptidase activity"/>
    <property type="evidence" value="ECO:0007669"/>
    <property type="project" value="TreeGrafter"/>
</dbReference>
<dbReference type="InterPro" id="IPR050979">
    <property type="entry name" value="LD-transpeptidase"/>
</dbReference>
<dbReference type="InterPro" id="IPR038063">
    <property type="entry name" value="Transpep_catalytic_dom"/>
</dbReference>
<organism evidence="9 10">
    <name type="scientific">Actinomadura macrotermitis</name>
    <dbReference type="NCBI Taxonomy" id="2585200"/>
    <lineage>
        <taxon>Bacteria</taxon>
        <taxon>Bacillati</taxon>
        <taxon>Actinomycetota</taxon>
        <taxon>Actinomycetes</taxon>
        <taxon>Streptosporangiales</taxon>
        <taxon>Thermomonosporaceae</taxon>
        <taxon>Actinomadura</taxon>
    </lineage>
</organism>
<dbReference type="GO" id="GO:0071555">
    <property type="term" value="P:cell wall organization"/>
    <property type="evidence" value="ECO:0007669"/>
    <property type="project" value="UniProtKB-UniRule"/>
</dbReference>
<dbReference type="CDD" id="cd16913">
    <property type="entry name" value="YkuD_like"/>
    <property type="match status" value="1"/>
</dbReference>
<dbReference type="UniPathway" id="UPA00219"/>
<evidence type="ECO:0000256" key="2">
    <source>
        <dbReference type="ARBA" id="ARBA00022679"/>
    </source>
</evidence>
<sequence length="204" mass="22714">MPVMIGYPAGRPPPVHGPATVRPGDSGPAVRALQERLRALAYDPGAVNGRYGDDTRAAVWAFQKVQRMLPDGVVDGPVWSALAAPRTPRTPGRERNRVEVDLRRQLLVAYRRGHVVLITHVATGKPGWRTPAGDFHVTRRVAGWRHAPLGYMYRPLYFYRGYAMHGSRNVPLHPASHGCVRIPMHTADLLPKLVRDGEPVHVRR</sequence>
<dbReference type="SUPFAM" id="SSF141523">
    <property type="entry name" value="L,D-transpeptidase catalytic domain-like"/>
    <property type="match status" value="1"/>
</dbReference>
<proteinExistence type="predicted"/>
<evidence type="ECO:0000259" key="8">
    <source>
        <dbReference type="PROSITE" id="PS52029"/>
    </source>
</evidence>
<evidence type="ECO:0000256" key="1">
    <source>
        <dbReference type="ARBA" id="ARBA00004752"/>
    </source>
</evidence>
<dbReference type="AlphaFoldDB" id="A0A7K0BQK2"/>
<gene>
    <name evidence="9" type="ORF">ACRB68_14970</name>
</gene>
<evidence type="ECO:0000256" key="5">
    <source>
        <dbReference type="ARBA" id="ARBA00023316"/>
    </source>
</evidence>
<dbReference type="GO" id="GO:0018104">
    <property type="term" value="P:peptidoglycan-protein cross-linking"/>
    <property type="evidence" value="ECO:0007669"/>
    <property type="project" value="TreeGrafter"/>
</dbReference>
<keyword evidence="2" id="KW-0808">Transferase</keyword>
<feature type="domain" description="L,D-TPase catalytic" evidence="8">
    <location>
        <begin position="96"/>
        <end position="203"/>
    </location>
</feature>
<dbReference type="InterPro" id="IPR036366">
    <property type="entry name" value="PGBDSf"/>
</dbReference>
<feature type="region of interest" description="Disordered" evidence="7">
    <location>
        <begin position="1"/>
        <end position="27"/>
    </location>
</feature>
<feature type="active site" description="Nucleophile" evidence="6">
    <location>
        <position position="179"/>
    </location>
</feature>
<evidence type="ECO:0000256" key="7">
    <source>
        <dbReference type="SAM" id="MobiDB-lite"/>
    </source>
</evidence>
<evidence type="ECO:0000256" key="6">
    <source>
        <dbReference type="PROSITE-ProRule" id="PRU01373"/>
    </source>
</evidence>
<evidence type="ECO:0000313" key="9">
    <source>
        <dbReference type="EMBL" id="MQY03455.1"/>
    </source>
</evidence>
<accession>A0A7K0BQK2</accession>
<keyword evidence="10" id="KW-1185">Reference proteome</keyword>
<dbReference type="Pfam" id="PF03734">
    <property type="entry name" value="YkuD"/>
    <property type="match status" value="1"/>
</dbReference>
<dbReference type="Proteomes" id="UP000487268">
    <property type="component" value="Unassembled WGS sequence"/>
</dbReference>
<name>A0A7K0BQK2_9ACTN</name>
<dbReference type="SUPFAM" id="SSF47090">
    <property type="entry name" value="PGBD-like"/>
    <property type="match status" value="1"/>
</dbReference>
<dbReference type="InterPro" id="IPR036365">
    <property type="entry name" value="PGBD-like_sf"/>
</dbReference>
<feature type="active site" description="Proton donor/acceptor" evidence="6">
    <location>
        <position position="165"/>
    </location>
</feature>
<comment type="pathway">
    <text evidence="1 6">Cell wall biogenesis; peptidoglycan biosynthesis.</text>
</comment>
<dbReference type="GO" id="GO:0008360">
    <property type="term" value="P:regulation of cell shape"/>
    <property type="evidence" value="ECO:0007669"/>
    <property type="project" value="UniProtKB-UniRule"/>
</dbReference>
<dbReference type="PANTHER" id="PTHR30582:SF2">
    <property type="entry name" value="L,D-TRANSPEPTIDASE YCIB-RELATED"/>
    <property type="match status" value="1"/>
</dbReference>
<dbReference type="GO" id="GO:0005576">
    <property type="term" value="C:extracellular region"/>
    <property type="evidence" value="ECO:0007669"/>
    <property type="project" value="TreeGrafter"/>
</dbReference>
<comment type="caution">
    <text evidence="9">The sequence shown here is derived from an EMBL/GenBank/DDBJ whole genome shotgun (WGS) entry which is preliminary data.</text>
</comment>
<dbReference type="InterPro" id="IPR005490">
    <property type="entry name" value="LD_TPept_cat_dom"/>
</dbReference>
<keyword evidence="4 6" id="KW-0573">Peptidoglycan synthesis</keyword>